<sequence length="77" mass="8662">MMSTQSNDRGFKQTLYREQGVGTYLIVDPIGETVQRIQRSDPACVSIATSQALQLAVCETCEIEVEPSRFFPKHRKA</sequence>
<dbReference type="SUPFAM" id="SSF52980">
    <property type="entry name" value="Restriction endonuclease-like"/>
    <property type="match status" value="1"/>
</dbReference>
<organism evidence="1 2">
    <name type="scientific">Stieleria magnilauensis</name>
    <dbReference type="NCBI Taxonomy" id="2527963"/>
    <lineage>
        <taxon>Bacteria</taxon>
        <taxon>Pseudomonadati</taxon>
        <taxon>Planctomycetota</taxon>
        <taxon>Planctomycetia</taxon>
        <taxon>Pirellulales</taxon>
        <taxon>Pirellulaceae</taxon>
        <taxon>Stieleria</taxon>
    </lineage>
</organism>
<dbReference type="EMBL" id="CP036432">
    <property type="protein sequence ID" value="QDV85609.1"/>
    <property type="molecule type" value="Genomic_DNA"/>
</dbReference>
<dbReference type="InterPro" id="IPR011335">
    <property type="entry name" value="Restrct_endonuc-II-like"/>
</dbReference>
<gene>
    <name evidence="1" type="ORF">TBK1r_46240</name>
</gene>
<keyword evidence="2" id="KW-1185">Reference proteome</keyword>
<evidence type="ECO:0000313" key="1">
    <source>
        <dbReference type="EMBL" id="QDV85609.1"/>
    </source>
</evidence>
<evidence type="ECO:0000313" key="2">
    <source>
        <dbReference type="Proteomes" id="UP000318081"/>
    </source>
</evidence>
<reference evidence="1 2" key="1">
    <citation type="submission" date="2019-02" db="EMBL/GenBank/DDBJ databases">
        <title>Deep-cultivation of Planctomycetes and their phenomic and genomic characterization uncovers novel biology.</title>
        <authorList>
            <person name="Wiegand S."/>
            <person name="Jogler M."/>
            <person name="Boedeker C."/>
            <person name="Pinto D."/>
            <person name="Vollmers J."/>
            <person name="Rivas-Marin E."/>
            <person name="Kohn T."/>
            <person name="Peeters S.H."/>
            <person name="Heuer A."/>
            <person name="Rast P."/>
            <person name="Oberbeckmann S."/>
            <person name="Bunk B."/>
            <person name="Jeske O."/>
            <person name="Meyerdierks A."/>
            <person name="Storesund J.E."/>
            <person name="Kallscheuer N."/>
            <person name="Luecker S."/>
            <person name="Lage O.M."/>
            <person name="Pohl T."/>
            <person name="Merkel B.J."/>
            <person name="Hornburger P."/>
            <person name="Mueller R.-W."/>
            <person name="Bruemmer F."/>
            <person name="Labrenz M."/>
            <person name="Spormann A.M."/>
            <person name="Op den Camp H."/>
            <person name="Overmann J."/>
            <person name="Amann R."/>
            <person name="Jetten M.S.M."/>
            <person name="Mascher T."/>
            <person name="Medema M.H."/>
            <person name="Devos D.P."/>
            <person name="Kaster A.-K."/>
            <person name="Ovreas L."/>
            <person name="Rohde M."/>
            <person name="Galperin M.Y."/>
            <person name="Jogler C."/>
        </authorList>
    </citation>
    <scope>NUCLEOTIDE SEQUENCE [LARGE SCALE GENOMIC DNA]</scope>
    <source>
        <strain evidence="1 2">TBK1r</strain>
    </source>
</reference>
<accession>A0ABX5XUJ6</accession>
<dbReference type="Proteomes" id="UP000318081">
    <property type="component" value="Chromosome"/>
</dbReference>
<dbReference type="Gene3D" id="3.90.1570.10">
    <property type="entry name" value="tt1808, chain A"/>
    <property type="match status" value="1"/>
</dbReference>
<proteinExistence type="predicted"/>
<protein>
    <submittedName>
        <fullName evidence="1">Uncharacterized protein</fullName>
    </submittedName>
</protein>
<dbReference type="RefSeq" id="WP_145215522.1">
    <property type="nucleotide sequence ID" value="NZ_CP036432.1"/>
</dbReference>
<dbReference type="InterPro" id="IPR012296">
    <property type="entry name" value="Nuclease_put_TT1808"/>
</dbReference>
<name>A0ABX5XUJ6_9BACT</name>